<gene>
    <name evidence="1" type="primary">Acey_s0019.g3950</name>
    <name evidence="1" type="ORF">Y032_0019g3950</name>
</gene>
<accession>A0A016V1X8</accession>
<organism evidence="1 2">
    <name type="scientific">Ancylostoma ceylanicum</name>
    <dbReference type="NCBI Taxonomy" id="53326"/>
    <lineage>
        <taxon>Eukaryota</taxon>
        <taxon>Metazoa</taxon>
        <taxon>Ecdysozoa</taxon>
        <taxon>Nematoda</taxon>
        <taxon>Chromadorea</taxon>
        <taxon>Rhabditida</taxon>
        <taxon>Rhabditina</taxon>
        <taxon>Rhabditomorpha</taxon>
        <taxon>Strongyloidea</taxon>
        <taxon>Ancylostomatidae</taxon>
        <taxon>Ancylostomatinae</taxon>
        <taxon>Ancylostoma</taxon>
    </lineage>
</organism>
<sequence length="776" mass="88127">MCFEIQSIRLESVEECGSRSSSAADIEAHSPVVQQATRDHLASSFLNDYRRKKKTLKLTVDAGLIEVSCLTDRGVRNSGFLYAVPPGSDTREWYLLRIPLFSTIPPMAPMKRRHCQLCGKRKREDENRWAFRRRHQSAVLISALLASYNGNSELLKGLYEQSTQRRMKFCHQHFIDAAQFMGAEMMLAGFKFPQPDDILFERTIETVGLRDIPSSLLHQLNAYVQQFDENLTLAARDVAMFMRDSIKKYYTASGWMAGGIKKQDNERKRKGKRKVVEELVDDDEDIAQTDCEENCAQEEGMKMEEESLFESCQVKADAEPDQWEMETSHGIPLSDLVSSSEAKRDSQFSPVGNSIDYGDKALNDANDAVCFPETDPSFLNGFFLVQGVMLMQLFMVCQQCSARLSPGKVRLSAVGTAPVVQYYCPRCSVDKGDIKCWEGQRRSLNHTREGSFLGNILTVISAVVTGTRFWELQQWAKQLRLSFISNSFFYKWFFHCKPSIEKVYVSHQQNVFDLIRRKYAGKGLHLTSGSSFNSRGRNGIIGNVAVADLKTRLVLHTEVLHRLGKSNTSSQMELEGLRKLLQWLSSQKLKISSITTGSRNSPMWSCLPHTLVEGSHAFEKLGQIGLNKSSQKELSKTRLRGGCSIFKTKNALDRLYRKRKVLYPLFTYKLYAMLSTMHFNTLAFAEVADERRIERGRGTPSKFLAKSRKVSKPPVVHAWRDTIVEAVLEELLVEHGVPPRNVKRDTSEIQGSVIVENMFDRGETKDTVESFYELGD</sequence>
<dbReference type="OrthoDB" id="9881948at2759"/>
<dbReference type="Proteomes" id="UP000024635">
    <property type="component" value="Unassembled WGS sequence"/>
</dbReference>
<keyword evidence="2" id="KW-1185">Reference proteome</keyword>
<dbReference type="PANTHER" id="PTHR31751:SF42">
    <property type="entry name" value="PROTEIN CBG10204"/>
    <property type="match status" value="1"/>
</dbReference>
<protein>
    <submittedName>
        <fullName evidence="1">Uncharacterized protein</fullName>
    </submittedName>
</protein>
<comment type="caution">
    <text evidence="1">The sequence shown here is derived from an EMBL/GenBank/DDBJ whole genome shotgun (WGS) entry which is preliminary data.</text>
</comment>
<evidence type="ECO:0000313" key="1">
    <source>
        <dbReference type="EMBL" id="EYC21664.1"/>
    </source>
</evidence>
<name>A0A016V1X8_9BILA</name>
<proteinExistence type="predicted"/>
<reference evidence="2" key="1">
    <citation type="journal article" date="2015" name="Nat. Genet.">
        <title>The genome and transcriptome of the zoonotic hookworm Ancylostoma ceylanicum identify infection-specific gene families.</title>
        <authorList>
            <person name="Schwarz E.M."/>
            <person name="Hu Y."/>
            <person name="Antoshechkin I."/>
            <person name="Miller M.M."/>
            <person name="Sternberg P.W."/>
            <person name="Aroian R.V."/>
        </authorList>
    </citation>
    <scope>NUCLEOTIDE SEQUENCE</scope>
    <source>
        <strain evidence="2">HY135</strain>
    </source>
</reference>
<dbReference type="AlphaFoldDB" id="A0A016V1X8"/>
<dbReference type="EMBL" id="JARK01001355">
    <property type="protein sequence ID" value="EYC21664.1"/>
    <property type="molecule type" value="Genomic_DNA"/>
</dbReference>
<evidence type="ECO:0000313" key="2">
    <source>
        <dbReference type="Proteomes" id="UP000024635"/>
    </source>
</evidence>
<dbReference type="PANTHER" id="PTHR31751">
    <property type="entry name" value="SI:CH211-108C17.2-RELATED-RELATED"/>
    <property type="match status" value="1"/>
</dbReference>